<name>A0A835D0I2_TETSI</name>
<keyword evidence="6" id="KW-0539">Nucleus</keyword>
<dbReference type="Pfam" id="PF05699">
    <property type="entry name" value="Dimer_Tnp_hAT"/>
    <property type="match status" value="1"/>
</dbReference>
<dbReference type="PANTHER" id="PTHR32166:SF81">
    <property type="entry name" value="OS06G0658400 PROTEIN"/>
    <property type="match status" value="1"/>
</dbReference>
<feature type="compositionally biased region" description="Low complexity" evidence="8">
    <location>
        <begin position="220"/>
        <end position="231"/>
    </location>
</feature>
<evidence type="ECO:0000256" key="8">
    <source>
        <dbReference type="SAM" id="MobiDB-lite"/>
    </source>
</evidence>
<evidence type="ECO:0000313" key="10">
    <source>
        <dbReference type="EMBL" id="KAF8369632.1"/>
    </source>
</evidence>
<dbReference type="PROSITE" id="PS50808">
    <property type="entry name" value="ZF_BED"/>
    <property type="match status" value="1"/>
</dbReference>
<organism evidence="10 11">
    <name type="scientific">Tetracentron sinense</name>
    <name type="common">Spur-leaf</name>
    <dbReference type="NCBI Taxonomy" id="13715"/>
    <lineage>
        <taxon>Eukaryota</taxon>
        <taxon>Viridiplantae</taxon>
        <taxon>Streptophyta</taxon>
        <taxon>Embryophyta</taxon>
        <taxon>Tracheophyta</taxon>
        <taxon>Spermatophyta</taxon>
        <taxon>Magnoliopsida</taxon>
        <taxon>Trochodendrales</taxon>
        <taxon>Trochodendraceae</taxon>
        <taxon>Tetracentron</taxon>
    </lineage>
</organism>
<dbReference type="InterPro" id="IPR008906">
    <property type="entry name" value="HATC_C_dom"/>
</dbReference>
<evidence type="ECO:0000256" key="3">
    <source>
        <dbReference type="ARBA" id="ARBA00022771"/>
    </source>
</evidence>
<evidence type="ECO:0000256" key="7">
    <source>
        <dbReference type="PROSITE-ProRule" id="PRU00027"/>
    </source>
</evidence>
<proteinExistence type="predicted"/>
<comment type="caution">
    <text evidence="10">The sequence shown here is derived from an EMBL/GenBank/DDBJ whole genome shotgun (WGS) entry which is preliminary data.</text>
</comment>
<feature type="domain" description="BED-type" evidence="9">
    <location>
        <begin position="130"/>
        <end position="192"/>
    </location>
</feature>
<dbReference type="OMA" id="EPQHETS"/>
<comment type="subcellular location">
    <subcellularLocation>
        <location evidence="1">Nucleus</location>
    </subcellularLocation>
</comment>
<dbReference type="SUPFAM" id="SSF53098">
    <property type="entry name" value="Ribonuclease H-like"/>
    <property type="match status" value="1"/>
</dbReference>
<evidence type="ECO:0000313" key="11">
    <source>
        <dbReference type="Proteomes" id="UP000655225"/>
    </source>
</evidence>
<evidence type="ECO:0000256" key="5">
    <source>
        <dbReference type="ARBA" id="ARBA00023125"/>
    </source>
</evidence>
<gene>
    <name evidence="10" type="ORF">HHK36_032345</name>
</gene>
<accession>A0A835D0I2</accession>
<keyword evidence="3 7" id="KW-0863">Zinc-finger</keyword>
<dbReference type="EMBL" id="JABCRI010000631">
    <property type="protein sequence ID" value="KAF8369632.1"/>
    <property type="molecule type" value="Genomic_DNA"/>
</dbReference>
<dbReference type="Proteomes" id="UP000655225">
    <property type="component" value="Unassembled WGS sequence"/>
</dbReference>
<dbReference type="InterPro" id="IPR003656">
    <property type="entry name" value="Znf_BED"/>
</dbReference>
<protein>
    <recommendedName>
        <fullName evidence="9">BED-type domain-containing protein</fullName>
    </recommendedName>
</protein>
<reference evidence="10 11" key="1">
    <citation type="submission" date="2020-04" db="EMBL/GenBank/DDBJ databases">
        <title>Plant Genome Project.</title>
        <authorList>
            <person name="Zhang R.-G."/>
        </authorList>
    </citation>
    <scope>NUCLEOTIDE SEQUENCE [LARGE SCALE GENOMIC DNA]</scope>
    <source>
        <strain evidence="10">YNK0</strain>
        <tissue evidence="10">Leaf</tissue>
    </source>
</reference>
<evidence type="ECO:0000256" key="6">
    <source>
        <dbReference type="ARBA" id="ARBA00023242"/>
    </source>
</evidence>
<keyword evidence="2" id="KW-0479">Metal-binding</keyword>
<keyword evidence="11" id="KW-1185">Reference proteome</keyword>
<keyword evidence="4" id="KW-0862">Zinc</keyword>
<dbReference type="GO" id="GO:0005634">
    <property type="term" value="C:nucleus"/>
    <property type="evidence" value="ECO:0007669"/>
    <property type="project" value="UniProtKB-SubCell"/>
</dbReference>
<evidence type="ECO:0000259" key="9">
    <source>
        <dbReference type="PROSITE" id="PS50808"/>
    </source>
</evidence>
<dbReference type="PANTHER" id="PTHR32166">
    <property type="entry name" value="OSJNBA0013A04.12 PROTEIN"/>
    <property type="match status" value="1"/>
</dbReference>
<dbReference type="OrthoDB" id="2017576at2759"/>
<dbReference type="GO" id="GO:0046983">
    <property type="term" value="F:protein dimerization activity"/>
    <property type="evidence" value="ECO:0007669"/>
    <property type="project" value="InterPro"/>
</dbReference>
<evidence type="ECO:0000256" key="1">
    <source>
        <dbReference type="ARBA" id="ARBA00004123"/>
    </source>
</evidence>
<dbReference type="AlphaFoldDB" id="A0A835D0I2"/>
<sequence length="632" mass="70896">MPDMRMPFKIETDASGHAIGAVLLQAAASMNVSVGSYSDPEGLEGLAHFLGQDADFGMGDAIIALTGLPCLDSKLGLGLGLCSRSCEPETSLKCMPAAQMPEFDQNMSSGSGSLGSTCGSGTSMIQDESDDHTPLWKYVTKVEKMGEGGGNTKFKCNYCQNIYNGSYFRVKAHLLRLSGHGIRVCPKVNFETLSEMQKVVEDAENRLKRGMPKKVPLPPSSYQSLGMGSSSTGAIRQEGFEPRKRKASGNTALEKAFNSNAREQLHSEIARMFYSSGLPFHLARNPHYASSYSFAANNLIVGFKLIKRGLQTMVISDKWVLYKEDDIGKAIFVKENVLNDIFWDKIDYILSFTLPIYEMLRFCDTDKPCLHLVYEMWDAMIEKVKASIYRHEGKLEHEESTFYSVVHEILVERWAKSNTPLHCLAHSLNPRYYSSMWLDENPNRVPPHKDDEISNMRNKCFKKYFPCVDERRAVNVEYAKFSGCLDTFEDYDSKNDRGAMEPLLWWFAHGSSAPMLQSLALKVLGQPCSSSCCERNWSTYSFIHSMKRNKMTPQRAEDLVFVHNNLRLLSRRSRQYMEGETKLWDIGGDGFDSMEGAGPAGLLEIASLSLDEPDMEAIIFADEGEDDINEVP</sequence>
<evidence type="ECO:0000256" key="2">
    <source>
        <dbReference type="ARBA" id="ARBA00022723"/>
    </source>
</evidence>
<dbReference type="GO" id="GO:0003677">
    <property type="term" value="F:DNA binding"/>
    <property type="evidence" value="ECO:0007669"/>
    <property type="project" value="UniProtKB-KW"/>
</dbReference>
<feature type="region of interest" description="Disordered" evidence="8">
    <location>
        <begin position="210"/>
        <end position="245"/>
    </location>
</feature>
<evidence type="ECO:0000256" key="4">
    <source>
        <dbReference type="ARBA" id="ARBA00022833"/>
    </source>
</evidence>
<dbReference type="GO" id="GO:0008270">
    <property type="term" value="F:zinc ion binding"/>
    <property type="evidence" value="ECO:0007669"/>
    <property type="project" value="UniProtKB-KW"/>
</dbReference>
<dbReference type="InterPro" id="IPR012337">
    <property type="entry name" value="RNaseH-like_sf"/>
</dbReference>
<keyword evidence="5" id="KW-0238">DNA-binding</keyword>